<dbReference type="VEuPathDB" id="TrichDB:TVAG_351860"/>
<reference evidence="6" key="2">
    <citation type="journal article" date="2007" name="Science">
        <title>Draft genome sequence of the sexually transmitted pathogen Trichomonas vaginalis.</title>
        <authorList>
            <person name="Carlton J.M."/>
            <person name="Hirt R.P."/>
            <person name="Silva J.C."/>
            <person name="Delcher A.L."/>
            <person name="Schatz M."/>
            <person name="Zhao Q."/>
            <person name="Wortman J.R."/>
            <person name="Bidwell S.L."/>
            <person name="Alsmark U.C.M."/>
            <person name="Besteiro S."/>
            <person name="Sicheritz-Ponten T."/>
            <person name="Noel C.J."/>
            <person name="Dacks J.B."/>
            <person name="Foster P.G."/>
            <person name="Simillion C."/>
            <person name="Van de Peer Y."/>
            <person name="Miranda-Saavedra D."/>
            <person name="Barton G.J."/>
            <person name="Westrop G.D."/>
            <person name="Mueller S."/>
            <person name="Dessi D."/>
            <person name="Fiori P.L."/>
            <person name="Ren Q."/>
            <person name="Paulsen I."/>
            <person name="Zhang H."/>
            <person name="Bastida-Corcuera F.D."/>
            <person name="Simoes-Barbosa A."/>
            <person name="Brown M.T."/>
            <person name="Hayes R.D."/>
            <person name="Mukherjee M."/>
            <person name="Okumura C.Y."/>
            <person name="Schneider R."/>
            <person name="Smith A.J."/>
            <person name="Vanacova S."/>
            <person name="Villalvazo M."/>
            <person name="Haas B.J."/>
            <person name="Pertea M."/>
            <person name="Feldblyum T.V."/>
            <person name="Utterback T.R."/>
            <person name="Shu C.L."/>
            <person name="Osoegawa K."/>
            <person name="de Jong P.J."/>
            <person name="Hrdy I."/>
            <person name="Horvathova L."/>
            <person name="Zubacova Z."/>
            <person name="Dolezal P."/>
            <person name="Malik S.B."/>
            <person name="Logsdon J.M. Jr."/>
            <person name="Henze K."/>
            <person name="Gupta A."/>
            <person name="Wang C.C."/>
            <person name="Dunne R.L."/>
            <person name="Upcroft J.A."/>
            <person name="Upcroft P."/>
            <person name="White O."/>
            <person name="Salzberg S.L."/>
            <person name="Tang P."/>
            <person name="Chiu C.-H."/>
            <person name="Lee Y.-S."/>
            <person name="Embley T.M."/>
            <person name="Coombs G.H."/>
            <person name="Mottram J.C."/>
            <person name="Tachezy J."/>
            <person name="Fraser-Liggett C.M."/>
            <person name="Johnson P.J."/>
        </authorList>
    </citation>
    <scope>NUCLEOTIDE SEQUENCE [LARGE SCALE GENOMIC DNA]</scope>
    <source>
        <strain evidence="6">G3</strain>
    </source>
</reference>
<dbReference type="eggNOG" id="KOG0305">
    <property type="taxonomic scope" value="Eukaryota"/>
</dbReference>
<dbReference type="VEuPathDB" id="TrichDB:TVAGG3_0261430"/>
<dbReference type="InParanoid" id="A2DZS0"/>
<organism evidence="6 7">
    <name type="scientific">Trichomonas vaginalis (strain ATCC PRA-98 / G3)</name>
    <dbReference type="NCBI Taxonomy" id="412133"/>
    <lineage>
        <taxon>Eukaryota</taxon>
        <taxon>Metamonada</taxon>
        <taxon>Parabasalia</taxon>
        <taxon>Trichomonadida</taxon>
        <taxon>Trichomonadidae</taxon>
        <taxon>Trichomonas</taxon>
    </lineage>
</organism>
<evidence type="ECO:0000259" key="5">
    <source>
        <dbReference type="Pfam" id="PF12894"/>
    </source>
</evidence>
<dbReference type="OMA" id="CCDGSLK"/>
<protein>
    <recommendedName>
        <fullName evidence="5">Anaphase-promoting complex subunit 4-like WD40 domain-containing protein</fullName>
    </recommendedName>
</protein>
<name>A2DZS0_TRIV3</name>
<dbReference type="Proteomes" id="UP000001542">
    <property type="component" value="Unassembled WGS sequence"/>
</dbReference>
<dbReference type="AlphaFoldDB" id="A2DZS0"/>
<proteinExistence type="predicted"/>
<dbReference type="InterPro" id="IPR033010">
    <property type="entry name" value="Cdc20/Fizzy"/>
</dbReference>
<evidence type="ECO:0000256" key="2">
    <source>
        <dbReference type="ARBA" id="ARBA00022737"/>
    </source>
</evidence>
<keyword evidence="3" id="KW-0131">Cell cycle</keyword>
<dbReference type="PANTHER" id="PTHR19918">
    <property type="entry name" value="CELL DIVISION CYCLE 20 CDC20 FIZZY -RELATED"/>
    <property type="match status" value="1"/>
</dbReference>
<dbReference type="InterPro" id="IPR001680">
    <property type="entry name" value="WD40_rpt"/>
</dbReference>
<evidence type="ECO:0000313" key="6">
    <source>
        <dbReference type="EMBL" id="EAY14138.1"/>
    </source>
</evidence>
<feature type="domain" description="Anaphase-promoting complex subunit 4-like WD40" evidence="5">
    <location>
        <begin position="115"/>
        <end position="158"/>
    </location>
</feature>
<evidence type="ECO:0000256" key="4">
    <source>
        <dbReference type="SAM" id="MobiDB-lite"/>
    </source>
</evidence>
<dbReference type="SMART" id="SM00320">
    <property type="entry name" value="WD40"/>
    <property type="match status" value="5"/>
</dbReference>
<dbReference type="GO" id="GO:0031145">
    <property type="term" value="P:anaphase-promoting complex-dependent catabolic process"/>
    <property type="evidence" value="ECO:0000318"/>
    <property type="project" value="GO_Central"/>
</dbReference>
<feature type="domain" description="Anaphase-promoting complex subunit 4-like WD40" evidence="5">
    <location>
        <begin position="219"/>
        <end position="291"/>
    </location>
</feature>
<dbReference type="InterPro" id="IPR036322">
    <property type="entry name" value="WD40_repeat_dom_sf"/>
</dbReference>
<dbReference type="KEGG" id="tva:4772126"/>
<dbReference type="PANTHER" id="PTHR19918:SF1">
    <property type="entry name" value="FIZZY-RELATED PROTEIN HOMOLOG"/>
    <property type="match status" value="1"/>
</dbReference>
<dbReference type="RefSeq" id="XP_001326361.1">
    <property type="nucleotide sequence ID" value="XM_001326326.1"/>
</dbReference>
<keyword evidence="2" id="KW-0677">Repeat</keyword>
<dbReference type="SUPFAM" id="SSF50978">
    <property type="entry name" value="WD40 repeat-like"/>
    <property type="match status" value="1"/>
</dbReference>
<accession>A2DZS0</accession>
<dbReference type="GO" id="GO:0005680">
    <property type="term" value="C:anaphase-promoting complex"/>
    <property type="evidence" value="ECO:0000318"/>
    <property type="project" value="GO_Central"/>
</dbReference>
<reference evidence="6" key="1">
    <citation type="submission" date="2006-10" db="EMBL/GenBank/DDBJ databases">
        <authorList>
            <person name="Amadeo P."/>
            <person name="Zhao Q."/>
            <person name="Wortman J."/>
            <person name="Fraser-Liggett C."/>
            <person name="Carlton J."/>
        </authorList>
    </citation>
    <scope>NUCLEOTIDE SEQUENCE</scope>
    <source>
        <strain evidence="6">G3</strain>
    </source>
</reference>
<dbReference type="GO" id="GO:1905786">
    <property type="term" value="P:positive regulation of anaphase-promoting complex-dependent catabolic process"/>
    <property type="evidence" value="ECO:0000318"/>
    <property type="project" value="GO_Central"/>
</dbReference>
<dbReference type="GO" id="GO:1990757">
    <property type="term" value="F:ubiquitin ligase activator activity"/>
    <property type="evidence" value="ECO:0000318"/>
    <property type="project" value="GO_Central"/>
</dbReference>
<sequence>MPLSPSKNPYTDRLSPKIKSPNINSPIRNSKIIPKSPMQSPTILASPLHKVQIRKDIPESPFIYLQVENIPADFYQFPLDLSPTNIIGMTSGLQPFLFSLDSKQSLKCFYKIHNCRSLKFNSDGNQLIIGTANGKISIGDIENNKFLYTLNISRCFINAVDECKGLISTANSDGTFSLIDSRDSQKIILKKIDEVSSVRTKFNPSGNQICTTAENPGVKIWDIRNLNTPFCEYNEGKSLVRALDWNYENQNLMAVGGGLNDRKIRIFDINNGKTINSADIGSQVCNIFWNCKYNELLVTHGFSSCAISLWSVSNMKNISSINVFHDRVIYAAISHDKSMVALASPKDPLMVWKLFPNSESKTNISSNYIR</sequence>
<evidence type="ECO:0000256" key="1">
    <source>
        <dbReference type="ARBA" id="ARBA00022574"/>
    </source>
</evidence>
<dbReference type="STRING" id="5722.A2DZS0"/>
<dbReference type="Pfam" id="PF12894">
    <property type="entry name" value="ANAPC4_WD40"/>
    <property type="match status" value="2"/>
</dbReference>
<dbReference type="OrthoDB" id="10263272at2759"/>
<keyword evidence="1" id="KW-0853">WD repeat</keyword>
<dbReference type="InterPro" id="IPR024977">
    <property type="entry name" value="Apc4-like_WD40_dom"/>
</dbReference>
<evidence type="ECO:0000313" key="7">
    <source>
        <dbReference type="Proteomes" id="UP000001542"/>
    </source>
</evidence>
<dbReference type="SMR" id="A2DZS0"/>
<feature type="region of interest" description="Disordered" evidence="4">
    <location>
        <begin position="1"/>
        <end position="31"/>
    </location>
</feature>
<evidence type="ECO:0000256" key="3">
    <source>
        <dbReference type="ARBA" id="ARBA00023306"/>
    </source>
</evidence>
<dbReference type="Gene3D" id="2.130.10.10">
    <property type="entry name" value="YVTN repeat-like/Quinoprotein amine dehydrogenase"/>
    <property type="match status" value="1"/>
</dbReference>
<gene>
    <name evidence="6" type="ORF">TVAG_351860</name>
</gene>
<keyword evidence="7" id="KW-1185">Reference proteome</keyword>
<dbReference type="EMBL" id="DS113275">
    <property type="protein sequence ID" value="EAY14138.1"/>
    <property type="molecule type" value="Genomic_DNA"/>
</dbReference>
<dbReference type="InterPro" id="IPR015943">
    <property type="entry name" value="WD40/YVTN_repeat-like_dom_sf"/>
</dbReference>
<dbReference type="GO" id="GO:0010997">
    <property type="term" value="F:anaphase-promoting complex binding"/>
    <property type="evidence" value="ECO:0000318"/>
    <property type="project" value="GO_Central"/>
</dbReference>